<name>C4J1J0_MAIZE</name>
<dbReference type="AlphaFoldDB" id="C4J1J0"/>
<sequence>MGPIQMHPPAQMAQNSPLPVLLFVFQDSLAGGRRGRGGSGGFLFFPKDLLHIVYPHPDDTADHNCGGAQGPDPQDLEARALLAPPRHH</sequence>
<reference evidence="2" key="2">
    <citation type="submission" date="2012-06" db="EMBL/GenBank/DDBJ databases">
        <authorList>
            <person name="Yu Y."/>
            <person name="Currie J."/>
            <person name="Lomeli R."/>
            <person name="Angelova A."/>
            <person name="Collura K."/>
            <person name="Wissotski M."/>
            <person name="Campos D."/>
            <person name="Kudrna D."/>
            <person name="Golser W."/>
            <person name="Ashely E."/>
            <person name="Descour A."/>
            <person name="Fernandes J."/>
            <person name="Soderlund C."/>
            <person name="Walbot V."/>
        </authorList>
    </citation>
    <scope>NUCLEOTIDE SEQUENCE</scope>
    <source>
        <strain evidence="2">B73</strain>
    </source>
</reference>
<evidence type="ECO:0000256" key="1">
    <source>
        <dbReference type="SAM" id="MobiDB-lite"/>
    </source>
</evidence>
<proteinExistence type="evidence at transcript level"/>
<reference evidence="2" key="1">
    <citation type="journal article" date="2009" name="PLoS Genet.">
        <title>Sequencing, mapping, and analysis of 27,455 maize full-length cDNAs.</title>
        <authorList>
            <person name="Soderlund C."/>
            <person name="Descour A."/>
            <person name="Kudrna D."/>
            <person name="Bomhoff M."/>
            <person name="Boyd L."/>
            <person name="Currie J."/>
            <person name="Angelova A."/>
            <person name="Collura K."/>
            <person name="Wissotski M."/>
            <person name="Ashley E."/>
            <person name="Morrow D."/>
            <person name="Fernandes J."/>
            <person name="Walbot V."/>
            <person name="Yu Y."/>
        </authorList>
    </citation>
    <scope>NUCLEOTIDE SEQUENCE</scope>
    <source>
        <strain evidence="2">B73</strain>
    </source>
</reference>
<dbReference type="EMBL" id="BT084687">
    <property type="protein sequence ID" value="ACR35040.1"/>
    <property type="molecule type" value="mRNA"/>
</dbReference>
<protein>
    <submittedName>
        <fullName evidence="2">Uncharacterized protein</fullName>
    </submittedName>
</protein>
<organism evidence="2">
    <name type="scientific">Zea mays</name>
    <name type="common">Maize</name>
    <dbReference type="NCBI Taxonomy" id="4577"/>
    <lineage>
        <taxon>Eukaryota</taxon>
        <taxon>Viridiplantae</taxon>
        <taxon>Streptophyta</taxon>
        <taxon>Embryophyta</taxon>
        <taxon>Tracheophyta</taxon>
        <taxon>Spermatophyta</taxon>
        <taxon>Magnoliopsida</taxon>
        <taxon>Liliopsida</taxon>
        <taxon>Poales</taxon>
        <taxon>Poaceae</taxon>
        <taxon>PACMAD clade</taxon>
        <taxon>Panicoideae</taxon>
        <taxon>Andropogonodae</taxon>
        <taxon>Andropogoneae</taxon>
        <taxon>Tripsacinae</taxon>
        <taxon>Zea</taxon>
    </lineage>
</organism>
<feature type="region of interest" description="Disordered" evidence="1">
    <location>
        <begin position="59"/>
        <end position="88"/>
    </location>
</feature>
<evidence type="ECO:0000313" key="2">
    <source>
        <dbReference type="EMBL" id="ACR35040.1"/>
    </source>
</evidence>
<accession>C4J1J0</accession>